<name>A0A7W8ZCZ6_9ACTN</name>
<sequence>MRGRFMRVATVALTAAALLSQTLAAAPAHAGPVAEKEWREVFSPDGTISRVLVPVRRPAALSGEQIRAAAAAEVIPLQETGPSSQRFDLVILGDGYTAAEMGLLRQHAESKWAEVAAVEPFKKYKNSFNVWLVNVVSNQSGVDNDPYGTTRDTALDMTFYCAGTARLLCLDTAKAQAYAAAAPQVDVILALGNSTTYGGAGYSGISTASGGNAQSGQIAIHEFGHSIGGLADEYYTAGTTYSGGEPGEPNVTTSASGAKWASYIGRATPDGGVIGAFQGGSQYEYGIYRPSDNSLMRSLGRPFNLVGLDVMDRAIAAKAGGTPPGACDGLGQRRTGTLASGATAYQPDGNWYYTGASGTHRGCLDGPNAANFDLYLEKWSGSAWGTVATAATSGGDETLTYNGTAGYYRYRVVATSGSGSYTLGYDVP</sequence>
<dbReference type="AlphaFoldDB" id="A0A7W8ZCZ6"/>
<organism evidence="2 3">
    <name type="scientific">Sphaerisporangium krabiense</name>
    <dbReference type="NCBI Taxonomy" id="763782"/>
    <lineage>
        <taxon>Bacteria</taxon>
        <taxon>Bacillati</taxon>
        <taxon>Actinomycetota</taxon>
        <taxon>Actinomycetes</taxon>
        <taxon>Streptosporangiales</taxon>
        <taxon>Streptosporangiaceae</taxon>
        <taxon>Sphaerisporangium</taxon>
    </lineage>
</organism>
<dbReference type="Gene3D" id="3.40.390.10">
    <property type="entry name" value="Collagenase (Catalytic Domain)"/>
    <property type="match status" value="1"/>
</dbReference>
<evidence type="ECO:0008006" key="4">
    <source>
        <dbReference type="Google" id="ProtNLM"/>
    </source>
</evidence>
<evidence type="ECO:0000313" key="2">
    <source>
        <dbReference type="EMBL" id="MBB5631712.1"/>
    </source>
</evidence>
<dbReference type="GO" id="GO:0008237">
    <property type="term" value="F:metallopeptidase activity"/>
    <property type="evidence" value="ECO:0007669"/>
    <property type="project" value="InterPro"/>
</dbReference>
<dbReference type="RefSeq" id="WP_184618204.1">
    <property type="nucleotide sequence ID" value="NZ_BOOS01000005.1"/>
</dbReference>
<protein>
    <recommendedName>
        <fullName evidence="4">Peptidase M64</fullName>
    </recommendedName>
</protein>
<dbReference type="Pfam" id="PF09471">
    <property type="entry name" value="Peptidase_M64"/>
    <property type="match status" value="1"/>
</dbReference>
<dbReference type="Proteomes" id="UP000588112">
    <property type="component" value="Unassembled WGS sequence"/>
</dbReference>
<reference evidence="2 3" key="1">
    <citation type="submission" date="2020-08" db="EMBL/GenBank/DDBJ databases">
        <title>Sequencing the genomes of 1000 actinobacteria strains.</title>
        <authorList>
            <person name="Klenk H.-P."/>
        </authorList>
    </citation>
    <scope>NUCLEOTIDE SEQUENCE [LARGE SCALE GENOMIC DNA]</scope>
    <source>
        <strain evidence="2 3">DSM 45790</strain>
    </source>
</reference>
<dbReference type="Gene3D" id="2.60.120.380">
    <property type="match status" value="1"/>
</dbReference>
<gene>
    <name evidence="2" type="ORF">BJ981_007498</name>
</gene>
<dbReference type="InterPro" id="IPR019026">
    <property type="entry name" value="Peptidase_M64_IgA"/>
</dbReference>
<feature type="chain" id="PRO_5030509699" description="Peptidase M64" evidence="1">
    <location>
        <begin position="31"/>
        <end position="428"/>
    </location>
</feature>
<dbReference type="EMBL" id="JACHBR010000004">
    <property type="protein sequence ID" value="MBB5631712.1"/>
    <property type="molecule type" value="Genomic_DNA"/>
</dbReference>
<dbReference type="InterPro" id="IPR024079">
    <property type="entry name" value="MetalloPept_cat_dom_sf"/>
</dbReference>
<evidence type="ECO:0000256" key="1">
    <source>
        <dbReference type="SAM" id="SignalP"/>
    </source>
</evidence>
<keyword evidence="3" id="KW-1185">Reference proteome</keyword>
<comment type="caution">
    <text evidence="2">The sequence shown here is derived from an EMBL/GenBank/DDBJ whole genome shotgun (WGS) entry which is preliminary data.</text>
</comment>
<accession>A0A7W8ZCZ6</accession>
<evidence type="ECO:0000313" key="3">
    <source>
        <dbReference type="Proteomes" id="UP000588112"/>
    </source>
</evidence>
<feature type="signal peptide" evidence="1">
    <location>
        <begin position="1"/>
        <end position="30"/>
    </location>
</feature>
<keyword evidence="1" id="KW-0732">Signal</keyword>
<proteinExistence type="predicted"/>